<dbReference type="InterPro" id="IPR020846">
    <property type="entry name" value="MFS_dom"/>
</dbReference>
<name>A0A7G8Q362_9GAMM</name>
<protein>
    <submittedName>
        <fullName evidence="8">MFS transporter</fullName>
    </submittedName>
</protein>
<dbReference type="PROSITE" id="PS50850">
    <property type="entry name" value="MFS"/>
    <property type="match status" value="1"/>
</dbReference>
<dbReference type="KEGG" id="dtl:H8F01_19535"/>
<keyword evidence="5 6" id="KW-0472">Membrane</keyword>
<dbReference type="EMBL" id="CP060412">
    <property type="protein sequence ID" value="QNK01220.1"/>
    <property type="molecule type" value="Genomic_DNA"/>
</dbReference>
<evidence type="ECO:0000256" key="6">
    <source>
        <dbReference type="SAM" id="Phobius"/>
    </source>
</evidence>
<evidence type="ECO:0000256" key="1">
    <source>
        <dbReference type="ARBA" id="ARBA00004651"/>
    </source>
</evidence>
<comment type="subcellular location">
    <subcellularLocation>
        <location evidence="1">Cell membrane</location>
        <topology evidence="1">Multi-pass membrane protein</topology>
    </subcellularLocation>
</comment>
<evidence type="ECO:0000313" key="8">
    <source>
        <dbReference type="EMBL" id="QNK01220.1"/>
    </source>
</evidence>
<gene>
    <name evidence="8" type="ORF">H8F01_19535</name>
</gene>
<keyword evidence="3 6" id="KW-0812">Transmembrane</keyword>
<feature type="transmembrane region" description="Helical" evidence="6">
    <location>
        <begin position="201"/>
        <end position="225"/>
    </location>
</feature>
<dbReference type="InterPro" id="IPR036259">
    <property type="entry name" value="MFS_trans_sf"/>
</dbReference>
<dbReference type="Pfam" id="PF07690">
    <property type="entry name" value="MFS_1"/>
    <property type="match status" value="1"/>
</dbReference>
<dbReference type="GO" id="GO:0022857">
    <property type="term" value="F:transmembrane transporter activity"/>
    <property type="evidence" value="ECO:0007669"/>
    <property type="project" value="InterPro"/>
</dbReference>
<dbReference type="CDD" id="cd17324">
    <property type="entry name" value="MFS_NepI_like"/>
    <property type="match status" value="1"/>
</dbReference>
<reference evidence="8 9" key="1">
    <citation type="submission" date="2020-08" db="EMBL/GenBank/DDBJ databases">
        <title>Dyella sp. G9 isolated from forest soil.</title>
        <authorList>
            <person name="Fu J."/>
            <person name="Qiu L."/>
        </authorList>
    </citation>
    <scope>NUCLEOTIDE SEQUENCE [LARGE SCALE GENOMIC DNA]</scope>
    <source>
        <strain evidence="8 9">G9</strain>
    </source>
</reference>
<dbReference type="AlphaFoldDB" id="A0A7G8Q362"/>
<feature type="transmembrane region" description="Helical" evidence="6">
    <location>
        <begin position="44"/>
        <end position="65"/>
    </location>
</feature>
<evidence type="ECO:0000256" key="4">
    <source>
        <dbReference type="ARBA" id="ARBA00022989"/>
    </source>
</evidence>
<dbReference type="PANTHER" id="PTHR43124:SF8">
    <property type="entry name" value="INNER MEMBRANE TRANSPORT PROTEIN YDHP"/>
    <property type="match status" value="1"/>
</dbReference>
<keyword evidence="2" id="KW-1003">Cell membrane</keyword>
<keyword evidence="4 6" id="KW-1133">Transmembrane helix</keyword>
<evidence type="ECO:0000259" key="7">
    <source>
        <dbReference type="PROSITE" id="PS50850"/>
    </source>
</evidence>
<dbReference type="RefSeq" id="WP_187056682.1">
    <property type="nucleotide sequence ID" value="NZ_CP060412.1"/>
</dbReference>
<dbReference type="SUPFAM" id="SSF103473">
    <property type="entry name" value="MFS general substrate transporter"/>
    <property type="match status" value="1"/>
</dbReference>
<sequence>MKPRAALLALAIGAFGIGTTEFTPMGLLPVIAKGVGVNIPTAGMLITAYAVGVMVGAPVMTLLLSRFRKRTALMLLMSIFTVGNLLSSIAPNYTTLLLSRLVTSLNHGAFFGLGAVVAASLVPKEKQASAVAAMFMGLTIANIGGVPAATWIGQQLGWRQAFAGTAALGVLAIIALRLALPACERGTPPNLGRELKAILHPAVLLAMGTTVLGAGAMFTLYTYVAPVLSDLTGASDMFIALSLSLIGIGFTIGNVVGGRLADWSLDGATKLLLAALAVIMVILPLAFTTHVTAAIGLLVWGAATFAVVPPLQMRVMQAATDAPGLASSINVGAFNLGNALGAALGGGVISLGLGYAAVPIAGALLAASGLALAWLGHARKQAVQVS</sequence>
<dbReference type="Gene3D" id="1.20.1250.20">
    <property type="entry name" value="MFS general substrate transporter like domains"/>
    <property type="match status" value="1"/>
</dbReference>
<feature type="transmembrane region" description="Helical" evidence="6">
    <location>
        <begin position="130"/>
        <end position="152"/>
    </location>
</feature>
<evidence type="ECO:0000313" key="9">
    <source>
        <dbReference type="Proteomes" id="UP000515873"/>
    </source>
</evidence>
<proteinExistence type="predicted"/>
<feature type="transmembrane region" description="Helical" evidence="6">
    <location>
        <begin position="325"/>
        <end position="349"/>
    </location>
</feature>
<feature type="domain" description="Major facilitator superfamily (MFS) profile" evidence="7">
    <location>
        <begin position="6"/>
        <end position="381"/>
    </location>
</feature>
<feature type="transmembrane region" description="Helical" evidence="6">
    <location>
        <begin position="293"/>
        <end position="313"/>
    </location>
</feature>
<dbReference type="GO" id="GO:0005886">
    <property type="term" value="C:plasma membrane"/>
    <property type="evidence" value="ECO:0007669"/>
    <property type="project" value="UniProtKB-SubCell"/>
</dbReference>
<organism evidence="8 9">
    <name type="scientific">Dyella telluris</name>
    <dbReference type="NCBI Taxonomy" id="2763498"/>
    <lineage>
        <taxon>Bacteria</taxon>
        <taxon>Pseudomonadati</taxon>
        <taxon>Pseudomonadota</taxon>
        <taxon>Gammaproteobacteria</taxon>
        <taxon>Lysobacterales</taxon>
        <taxon>Rhodanobacteraceae</taxon>
        <taxon>Dyella</taxon>
    </lineage>
</organism>
<evidence type="ECO:0000256" key="2">
    <source>
        <dbReference type="ARBA" id="ARBA00022475"/>
    </source>
</evidence>
<feature type="transmembrane region" description="Helical" evidence="6">
    <location>
        <begin position="158"/>
        <end position="180"/>
    </location>
</feature>
<feature type="transmembrane region" description="Helical" evidence="6">
    <location>
        <begin position="237"/>
        <end position="256"/>
    </location>
</feature>
<dbReference type="InterPro" id="IPR050189">
    <property type="entry name" value="MFS_Efflux_Transporters"/>
</dbReference>
<evidence type="ECO:0000256" key="3">
    <source>
        <dbReference type="ARBA" id="ARBA00022692"/>
    </source>
</evidence>
<evidence type="ECO:0000256" key="5">
    <source>
        <dbReference type="ARBA" id="ARBA00023136"/>
    </source>
</evidence>
<dbReference type="Proteomes" id="UP000515873">
    <property type="component" value="Chromosome"/>
</dbReference>
<feature type="transmembrane region" description="Helical" evidence="6">
    <location>
        <begin position="105"/>
        <end position="123"/>
    </location>
</feature>
<feature type="transmembrane region" description="Helical" evidence="6">
    <location>
        <begin position="355"/>
        <end position="376"/>
    </location>
</feature>
<feature type="transmembrane region" description="Helical" evidence="6">
    <location>
        <begin position="72"/>
        <end position="93"/>
    </location>
</feature>
<feature type="transmembrane region" description="Helical" evidence="6">
    <location>
        <begin position="268"/>
        <end position="287"/>
    </location>
</feature>
<accession>A0A7G8Q362</accession>
<dbReference type="InterPro" id="IPR011701">
    <property type="entry name" value="MFS"/>
</dbReference>
<dbReference type="PANTHER" id="PTHR43124">
    <property type="entry name" value="PURINE EFFLUX PUMP PBUE"/>
    <property type="match status" value="1"/>
</dbReference>
<keyword evidence="9" id="KW-1185">Reference proteome</keyword>